<protein>
    <submittedName>
        <fullName evidence="2">Uncharacterized protein</fullName>
    </submittedName>
</protein>
<gene>
    <name evidence="2" type="ORF">ABEU19_000112</name>
</gene>
<name>A0ABW9FN26_9NOCA</name>
<dbReference type="EMBL" id="JBDLNU010000001">
    <property type="protein sequence ID" value="MFM1726674.1"/>
    <property type="molecule type" value="Genomic_DNA"/>
</dbReference>
<evidence type="ECO:0000256" key="1">
    <source>
        <dbReference type="SAM" id="SignalP"/>
    </source>
</evidence>
<dbReference type="Proteomes" id="UP001629744">
    <property type="component" value="Unassembled WGS sequence"/>
</dbReference>
<evidence type="ECO:0000313" key="2">
    <source>
        <dbReference type="EMBL" id="MFM1726674.1"/>
    </source>
</evidence>
<comment type="caution">
    <text evidence="2">The sequence shown here is derived from an EMBL/GenBank/DDBJ whole genome shotgun (WGS) entry which is preliminary data.</text>
</comment>
<reference evidence="2 3" key="1">
    <citation type="submission" date="2023-11" db="EMBL/GenBank/DDBJ databases">
        <authorList>
            <person name="Val-Calvo J."/>
            <person name="Scortti M."/>
            <person name="Vazquez-Boland J."/>
        </authorList>
    </citation>
    <scope>NUCLEOTIDE SEQUENCE [LARGE SCALE GENOMIC DNA]</scope>
    <source>
        <strain evidence="2 3">DSM 46662</strain>
    </source>
</reference>
<keyword evidence="3" id="KW-1185">Reference proteome</keyword>
<sequence length="84" mass="8341">MKNRRFAASLMFVTAGILMVPAAGAASAATQTGVGSVYCGSGEKKSENGLSCATDVNGEVGSGSSIFGFDLVDLASLFGSIAQS</sequence>
<feature type="chain" id="PRO_5045813558" evidence="1">
    <location>
        <begin position="26"/>
        <end position="84"/>
    </location>
</feature>
<accession>A0ABW9FN26</accession>
<proteinExistence type="predicted"/>
<keyword evidence="1" id="KW-0732">Signal</keyword>
<feature type="signal peptide" evidence="1">
    <location>
        <begin position="1"/>
        <end position="25"/>
    </location>
</feature>
<organism evidence="2 3">
    <name type="scientific">Prescottella soli</name>
    <dbReference type="NCBI Taxonomy" id="1543852"/>
    <lineage>
        <taxon>Bacteria</taxon>
        <taxon>Bacillati</taxon>
        <taxon>Actinomycetota</taxon>
        <taxon>Actinomycetes</taxon>
        <taxon>Mycobacteriales</taxon>
        <taxon>Nocardiaceae</taxon>
        <taxon>Prescottella</taxon>
    </lineage>
</organism>
<evidence type="ECO:0000313" key="3">
    <source>
        <dbReference type="Proteomes" id="UP001629744"/>
    </source>
</evidence>